<dbReference type="EMBL" id="VSSQ01114080">
    <property type="protein sequence ID" value="MPN50167.1"/>
    <property type="molecule type" value="Genomic_DNA"/>
</dbReference>
<organism evidence="1">
    <name type="scientific">bioreactor metagenome</name>
    <dbReference type="NCBI Taxonomy" id="1076179"/>
    <lineage>
        <taxon>unclassified sequences</taxon>
        <taxon>metagenomes</taxon>
        <taxon>ecological metagenomes</taxon>
    </lineage>
</organism>
<proteinExistence type="predicted"/>
<protein>
    <submittedName>
        <fullName evidence="1">Uncharacterized protein</fullName>
    </submittedName>
</protein>
<gene>
    <name evidence="1" type="ORF">SDC9_197793</name>
</gene>
<accession>A0A645IFU7</accession>
<name>A0A645IFU7_9ZZZZ</name>
<sequence>MLYSGLNQAFQISDHIRFLIVNSALNGEYSPIQSYIYINNRLAFIKHYLHLGLAVLAQINSHIQIRPERVIVGKSSSFKFSPQHQHNPCLIAIQLVDHLVSIK</sequence>
<comment type="caution">
    <text evidence="1">The sequence shown here is derived from an EMBL/GenBank/DDBJ whole genome shotgun (WGS) entry which is preliminary data.</text>
</comment>
<dbReference type="AlphaFoldDB" id="A0A645IFU7"/>
<reference evidence="1" key="1">
    <citation type="submission" date="2019-08" db="EMBL/GenBank/DDBJ databases">
        <authorList>
            <person name="Kucharzyk K."/>
            <person name="Murdoch R.W."/>
            <person name="Higgins S."/>
            <person name="Loffler F."/>
        </authorList>
    </citation>
    <scope>NUCLEOTIDE SEQUENCE</scope>
</reference>
<evidence type="ECO:0000313" key="1">
    <source>
        <dbReference type="EMBL" id="MPN50167.1"/>
    </source>
</evidence>